<dbReference type="KEGG" id="cci:CC1G_14808"/>
<sequence length="623" mass="68348">MPFLDQRRSKASYTDVLIIGAGPAGLMACNALAKLGVKVRIVEKRPHNITVGHADGIQPRTLEIFQSYGLLDPILKQGNQIHASAFYGPDEQGSLQLKNRVAPVGVRDARYPFALALPQSAVEEALRDSMAAAGVQVERPIVPLSILVDEEARNSHDGNASPVHVELHDLHSNELGVVHARYVIGADGAHSWVRKTLGIAMEGEQTEHVWGVIDVINPTSDFPDIRNKALIHSEQGSCMIIPREGDKIRLYIQLDDRIALESLSGASAREPARNGQRIDKFSLGPADLLDVAQKILHPYTLRTEGDAIEWWTIYTIGQRIASKFAVNDRIFIVGDACHTHSPKAGQGMNASMGDSHNLAWKIAAVVNGWAKPSLLETYEHERRRYAQDLISFDKKWAKLFSGKPQTKEHGAGVTHEEFLEAFQTFGGFISGIGIHYLPSTITNTDYETAANANGKVAIGKRFPPHAVIRAADSKPVDLQDLLPADGKFRLLAFFGDEDEMGFRSTTSSSVGEIGIPEVVVKLSAVIEQVIGEFSSEAFDVLSILTVDGDPRESALISHLVSWPLVLRSHWSKVLFEDRKDRLFSSPSIVVVRPDGYVGPIASLHEAKTHLARYFSGFLKRGAL</sequence>
<comment type="similarity">
    <text evidence="2">Belongs to the PheA/TfdB FAD monooxygenase family.</text>
</comment>
<evidence type="ECO:0000259" key="7">
    <source>
        <dbReference type="Pfam" id="PF07976"/>
    </source>
</evidence>
<keyword evidence="9" id="KW-1185">Reference proteome</keyword>
<dbReference type="PANTHER" id="PTHR43004:SF19">
    <property type="entry name" value="BINDING MONOOXYGENASE, PUTATIVE (JCVI)-RELATED"/>
    <property type="match status" value="1"/>
</dbReference>
<dbReference type="OrthoDB" id="1716816at2759"/>
<dbReference type="Gene3D" id="3.40.30.20">
    <property type="match status" value="1"/>
</dbReference>
<dbReference type="InterPro" id="IPR038220">
    <property type="entry name" value="PHOX_C_sf"/>
</dbReference>
<dbReference type="GeneID" id="9380272"/>
<dbReference type="Pfam" id="PF07976">
    <property type="entry name" value="Phe_hydrox_dim"/>
    <property type="match status" value="1"/>
</dbReference>
<dbReference type="SUPFAM" id="SSF51905">
    <property type="entry name" value="FAD/NAD(P)-binding domain"/>
    <property type="match status" value="1"/>
</dbReference>
<dbReference type="InterPro" id="IPR050641">
    <property type="entry name" value="RIFMO-like"/>
</dbReference>
<dbReference type="PROSITE" id="PS51257">
    <property type="entry name" value="PROKAR_LIPOPROTEIN"/>
    <property type="match status" value="1"/>
</dbReference>
<name>D6RNN6_COPC7</name>
<evidence type="ECO:0000256" key="3">
    <source>
        <dbReference type="ARBA" id="ARBA00022630"/>
    </source>
</evidence>
<evidence type="ECO:0000256" key="5">
    <source>
        <dbReference type="ARBA" id="ARBA00023002"/>
    </source>
</evidence>
<dbReference type="VEuPathDB" id="FungiDB:CC1G_14808"/>
<evidence type="ECO:0000256" key="1">
    <source>
        <dbReference type="ARBA" id="ARBA00001974"/>
    </source>
</evidence>
<dbReference type="eggNOG" id="KOG3855">
    <property type="taxonomic scope" value="Eukaryota"/>
</dbReference>
<organism evidence="8 9">
    <name type="scientific">Coprinopsis cinerea (strain Okayama-7 / 130 / ATCC MYA-4618 / FGSC 9003)</name>
    <name type="common">Inky cap fungus</name>
    <name type="synonym">Hormographiella aspergillata</name>
    <dbReference type="NCBI Taxonomy" id="240176"/>
    <lineage>
        <taxon>Eukaryota</taxon>
        <taxon>Fungi</taxon>
        <taxon>Dikarya</taxon>
        <taxon>Basidiomycota</taxon>
        <taxon>Agaricomycotina</taxon>
        <taxon>Agaricomycetes</taxon>
        <taxon>Agaricomycetidae</taxon>
        <taxon>Agaricales</taxon>
        <taxon>Agaricineae</taxon>
        <taxon>Psathyrellaceae</taxon>
        <taxon>Coprinopsis</taxon>
    </lineage>
</organism>
<dbReference type="SUPFAM" id="SSF54373">
    <property type="entry name" value="FAD-linked reductases, C-terminal domain"/>
    <property type="match status" value="1"/>
</dbReference>
<dbReference type="STRING" id="240176.D6RNN6"/>
<dbReference type="OMA" id="VWKEANR"/>
<dbReference type="Proteomes" id="UP000001861">
    <property type="component" value="Unassembled WGS sequence"/>
</dbReference>
<feature type="domain" description="FAD-binding" evidence="6">
    <location>
        <begin position="14"/>
        <end position="392"/>
    </location>
</feature>
<dbReference type="RefSeq" id="XP_002910829.1">
    <property type="nucleotide sequence ID" value="XM_002910783.1"/>
</dbReference>
<dbReference type="InterPro" id="IPR012941">
    <property type="entry name" value="Phe_hydrox_C_dim_dom"/>
</dbReference>
<evidence type="ECO:0000313" key="9">
    <source>
        <dbReference type="Proteomes" id="UP000001861"/>
    </source>
</evidence>
<dbReference type="Pfam" id="PF01494">
    <property type="entry name" value="FAD_binding_3"/>
    <property type="match status" value="1"/>
</dbReference>
<dbReference type="AlphaFoldDB" id="D6RNN6"/>
<keyword evidence="3" id="KW-0285">Flavoprotein</keyword>
<gene>
    <name evidence="8" type="ORF">CC1G_14808</name>
</gene>
<feature type="domain" description="Phenol hydroxylase-like C-terminal dimerisation" evidence="7">
    <location>
        <begin position="434"/>
        <end position="619"/>
    </location>
</feature>
<comment type="cofactor">
    <cofactor evidence="1">
        <name>FAD</name>
        <dbReference type="ChEBI" id="CHEBI:57692"/>
    </cofactor>
</comment>
<dbReference type="PRINTS" id="PR00420">
    <property type="entry name" value="RNGMNOXGNASE"/>
</dbReference>
<dbReference type="SUPFAM" id="SSF52833">
    <property type="entry name" value="Thioredoxin-like"/>
    <property type="match status" value="1"/>
</dbReference>
<evidence type="ECO:0000256" key="2">
    <source>
        <dbReference type="ARBA" id="ARBA00007801"/>
    </source>
</evidence>
<dbReference type="Gene3D" id="3.50.50.60">
    <property type="entry name" value="FAD/NAD(P)-binding domain"/>
    <property type="match status" value="1"/>
</dbReference>
<dbReference type="GO" id="GO:0071949">
    <property type="term" value="F:FAD binding"/>
    <property type="evidence" value="ECO:0007669"/>
    <property type="project" value="InterPro"/>
</dbReference>
<dbReference type="InterPro" id="IPR036249">
    <property type="entry name" value="Thioredoxin-like_sf"/>
</dbReference>
<dbReference type="HOGENOM" id="CLU_009665_9_2_1"/>
<protein>
    <submittedName>
        <fullName evidence="8">Phenol 2-monooxygenase</fullName>
    </submittedName>
</protein>
<dbReference type="InterPro" id="IPR036188">
    <property type="entry name" value="FAD/NAD-bd_sf"/>
</dbReference>
<evidence type="ECO:0000256" key="4">
    <source>
        <dbReference type="ARBA" id="ARBA00022827"/>
    </source>
</evidence>
<keyword evidence="5" id="KW-0560">Oxidoreductase</keyword>
<dbReference type="Gene3D" id="3.30.9.10">
    <property type="entry name" value="D-Amino Acid Oxidase, subunit A, domain 2"/>
    <property type="match status" value="1"/>
</dbReference>
<evidence type="ECO:0000259" key="6">
    <source>
        <dbReference type="Pfam" id="PF01494"/>
    </source>
</evidence>
<proteinExistence type="inferred from homology"/>
<reference evidence="8 9" key="1">
    <citation type="journal article" date="2010" name="Proc. Natl. Acad. Sci. U.S.A.">
        <title>Insights into evolution of multicellular fungi from the assembled chromosomes of the mushroom Coprinopsis cinerea (Coprinus cinereus).</title>
        <authorList>
            <person name="Stajich J.E."/>
            <person name="Wilke S.K."/>
            <person name="Ahren D."/>
            <person name="Au C.H."/>
            <person name="Birren B.W."/>
            <person name="Borodovsky M."/>
            <person name="Burns C."/>
            <person name="Canback B."/>
            <person name="Casselton L.A."/>
            <person name="Cheng C.K."/>
            <person name="Deng J."/>
            <person name="Dietrich F.S."/>
            <person name="Fargo D.C."/>
            <person name="Farman M.L."/>
            <person name="Gathman A.C."/>
            <person name="Goldberg J."/>
            <person name="Guigo R."/>
            <person name="Hoegger P.J."/>
            <person name="Hooker J.B."/>
            <person name="Huggins A."/>
            <person name="James T.Y."/>
            <person name="Kamada T."/>
            <person name="Kilaru S."/>
            <person name="Kodira C."/>
            <person name="Kues U."/>
            <person name="Kupfer D."/>
            <person name="Kwan H.S."/>
            <person name="Lomsadze A."/>
            <person name="Li W."/>
            <person name="Lilly W.W."/>
            <person name="Ma L.J."/>
            <person name="Mackey A.J."/>
            <person name="Manning G."/>
            <person name="Martin F."/>
            <person name="Muraguchi H."/>
            <person name="Natvig D.O."/>
            <person name="Palmerini H."/>
            <person name="Ramesh M.A."/>
            <person name="Rehmeyer C.J."/>
            <person name="Roe B.A."/>
            <person name="Shenoy N."/>
            <person name="Stanke M."/>
            <person name="Ter-Hovhannisyan V."/>
            <person name="Tunlid A."/>
            <person name="Velagapudi R."/>
            <person name="Vision T.J."/>
            <person name="Zeng Q."/>
            <person name="Zolan M.E."/>
            <person name="Pukkila P.J."/>
        </authorList>
    </citation>
    <scope>NUCLEOTIDE SEQUENCE [LARGE SCALE GENOMIC DNA]</scope>
    <source>
        <strain evidence="9">Okayama-7 / 130 / ATCC MYA-4618 / FGSC 9003</strain>
    </source>
</reference>
<accession>D6RNN6</accession>
<comment type="caution">
    <text evidence="8">The sequence shown here is derived from an EMBL/GenBank/DDBJ whole genome shotgun (WGS) entry which is preliminary data.</text>
</comment>
<evidence type="ECO:0000313" key="8">
    <source>
        <dbReference type="EMBL" id="EFI27335.1"/>
    </source>
</evidence>
<dbReference type="InParanoid" id="D6RNN6"/>
<dbReference type="EMBL" id="AACS02000007">
    <property type="protein sequence ID" value="EFI27335.1"/>
    <property type="molecule type" value="Genomic_DNA"/>
</dbReference>
<dbReference type="GO" id="GO:0016709">
    <property type="term" value="F:oxidoreductase activity, acting on paired donors, with incorporation or reduction of molecular oxygen, NAD(P)H as one donor, and incorporation of one atom of oxygen"/>
    <property type="evidence" value="ECO:0007669"/>
    <property type="project" value="UniProtKB-ARBA"/>
</dbReference>
<keyword evidence="4" id="KW-0274">FAD</keyword>
<dbReference type="InterPro" id="IPR002938">
    <property type="entry name" value="FAD-bd"/>
</dbReference>
<dbReference type="PANTHER" id="PTHR43004">
    <property type="entry name" value="TRK SYSTEM POTASSIUM UPTAKE PROTEIN"/>
    <property type="match status" value="1"/>
</dbReference>